<proteinExistence type="predicted"/>
<feature type="compositionally biased region" description="Basic and acidic residues" evidence="1">
    <location>
        <begin position="1"/>
        <end position="14"/>
    </location>
</feature>
<comment type="caution">
    <text evidence="2">The sequence shown here is derived from an EMBL/GenBank/DDBJ whole genome shotgun (WGS) entry which is preliminary data.</text>
</comment>
<name>A0A066ZBM5_9ACTN</name>
<accession>A0A066ZBM5</accession>
<dbReference type="HOGENOM" id="CLU_1370622_0_0_11"/>
<reference evidence="2 3" key="1">
    <citation type="submission" date="2014-05" db="EMBL/GenBank/DDBJ databases">
        <title>Draft Genome Sequence of Kitasatospora cheerisanensis KCTC 2395.</title>
        <authorList>
            <person name="Nam D.H."/>
        </authorList>
    </citation>
    <scope>NUCLEOTIDE SEQUENCE [LARGE SCALE GENOMIC DNA]</scope>
    <source>
        <strain evidence="2 3">KCTC 2395</strain>
    </source>
</reference>
<dbReference type="Proteomes" id="UP000027178">
    <property type="component" value="Unassembled WGS sequence"/>
</dbReference>
<protein>
    <submittedName>
        <fullName evidence="2">Uncharacterized protein</fullName>
    </submittedName>
</protein>
<dbReference type="EMBL" id="JNBY01000020">
    <property type="protein sequence ID" value="KDN87691.1"/>
    <property type="molecule type" value="Genomic_DNA"/>
</dbReference>
<gene>
    <name evidence="2" type="ORF">KCH_05460</name>
</gene>
<evidence type="ECO:0000256" key="1">
    <source>
        <dbReference type="SAM" id="MobiDB-lite"/>
    </source>
</evidence>
<evidence type="ECO:0000313" key="2">
    <source>
        <dbReference type="EMBL" id="KDN87691.1"/>
    </source>
</evidence>
<dbReference type="AlphaFoldDB" id="A0A066ZBM5"/>
<sequence length="199" mass="21528">MDGVRVDPSAHRAEPAAQQPVRGLGPRKPGRPVRQAVPVAHRALLPVFPRPRSADGRGGRTADRLRAVHRGQVPGAVRRVRAPRRGLRAALGDGRRRFDGAPGPVVRDALQLLGGLRRSGPVQRDVPGRDRGSGGRWLARAPGHGRPALAVADIDLDAQDPDVEAALRYARPWRRTARAGLYEGRQPTGDPRSETRTAF</sequence>
<feature type="region of interest" description="Disordered" evidence="1">
    <location>
        <begin position="1"/>
        <end position="32"/>
    </location>
</feature>
<keyword evidence="3" id="KW-1185">Reference proteome</keyword>
<evidence type="ECO:0000313" key="3">
    <source>
        <dbReference type="Proteomes" id="UP000027178"/>
    </source>
</evidence>
<feature type="region of interest" description="Disordered" evidence="1">
    <location>
        <begin position="180"/>
        <end position="199"/>
    </location>
</feature>
<organism evidence="2 3">
    <name type="scientific">Kitasatospora cheerisanensis KCTC 2395</name>
    <dbReference type="NCBI Taxonomy" id="1348663"/>
    <lineage>
        <taxon>Bacteria</taxon>
        <taxon>Bacillati</taxon>
        <taxon>Actinomycetota</taxon>
        <taxon>Actinomycetes</taxon>
        <taxon>Kitasatosporales</taxon>
        <taxon>Streptomycetaceae</taxon>
        <taxon>Kitasatospora</taxon>
    </lineage>
</organism>